<dbReference type="InterPro" id="IPR051938">
    <property type="entry name" value="Apopto_cytoskel_mod"/>
</dbReference>
<dbReference type="PANTHER" id="PTHR44145:SF3">
    <property type="entry name" value="DNAJ HOMOLOG SUBFAMILY A MEMBER 3, MITOCHONDRIAL"/>
    <property type="match status" value="1"/>
</dbReference>
<dbReference type="PROSITE" id="PS00636">
    <property type="entry name" value="DNAJ_1"/>
    <property type="match status" value="1"/>
</dbReference>
<sequence length="155" mass="17872">MDHYTTLKLTKEQATPENIKKNYKKMALKYHPDRGGDPEMFKKISEAYQILSDPVKKRQYDNPIPTFNRFNSAPSPHFQQNFVVPDAVFKHFFNQTNANATHININPRPFVTPNIIQRSISTQIDGDIKIQTIKETINGKTKITIIKSKLNNLSD</sequence>
<evidence type="ECO:0000256" key="1">
    <source>
        <dbReference type="ARBA" id="ARBA00023186"/>
    </source>
</evidence>
<evidence type="ECO:0000313" key="3">
    <source>
        <dbReference type="EMBL" id="XDO01828.1"/>
    </source>
</evidence>
<name>A0AB39JCM3_9VIRU</name>
<proteinExistence type="predicted"/>
<accession>A0AB39JCM3</accession>
<organism evidence="3">
    <name type="scientific">Florenciella sp. virus SA2</name>
    <dbReference type="NCBI Taxonomy" id="3240092"/>
    <lineage>
        <taxon>Viruses</taxon>
    </lineage>
</organism>
<dbReference type="PANTHER" id="PTHR44145">
    <property type="entry name" value="DNAJ HOMOLOG SUBFAMILY A MEMBER 3, MITOCHONDRIAL"/>
    <property type="match status" value="1"/>
</dbReference>
<dbReference type="EMBL" id="PP542043">
    <property type="protein sequence ID" value="XDO01828.1"/>
    <property type="molecule type" value="Genomic_DNA"/>
</dbReference>
<reference evidence="3" key="1">
    <citation type="submission" date="2024-03" db="EMBL/GenBank/DDBJ databases">
        <title>Eukaryotic viruses encode the ribosomal protein eL40.</title>
        <authorList>
            <person name="Thomy J."/>
            <person name="Schvarcz C.R."/>
            <person name="McBeain K.A."/>
            <person name="Edwards K.F."/>
            <person name="Steward G.F."/>
        </authorList>
    </citation>
    <scope>NUCLEOTIDE SEQUENCE</scope>
    <source>
        <strain evidence="3">FloV-SA2</strain>
    </source>
</reference>
<dbReference type="InterPro" id="IPR001623">
    <property type="entry name" value="DnaJ_domain"/>
</dbReference>
<dbReference type="Gene3D" id="1.10.287.110">
    <property type="entry name" value="DnaJ domain"/>
    <property type="match status" value="1"/>
</dbReference>
<keyword evidence="1" id="KW-0143">Chaperone</keyword>
<dbReference type="PROSITE" id="PS50076">
    <property type="entry name" value="DNAJ_2"/>
    <property type="match status" value="1"/>
</dbReference>
<protein>
    <submittedName>
        <fullName evidence="3">Dnaj Domain-Containing Protein</fullName>
    </submittedName>
</protein>
<dbReference type="SUPFAM" id="SSF46565">
    <property type="entry name" value="Chaperone J-domain"/>
    <property type="match status" value="1"/>
</dbReference>
<evidence type="ECO:0000259" key="2">
    <source>
        <dbReference type="PROSITE" id="PS50076"/>
    </source>
</evidence>
<dbReference type="Pfam" id="PF00226">
    <property type="entry name" value="DnaJ"/>
    <property type="match status" value="1"/>
</dbReference>
<dbReference type="InterPro" id="IPR036869">
    <property type="entry name" value="J_dom_sf"/>
</dbReference>
<dbReference type="InterPro" id="IPR018253">
    <property type="entry name" value="DnaJ_domain_CS"/>
</dbReference>
<gene>
    <name evidence="3" type="ORF">FloV-SA2_00002</name>
</gene>
<dbReference type="SMART" id="SM00271">
    <property type="entry name" value="DnaJ"/>
    <property type="match status" value="1"/>
</dbReference>
<dbReference type="CDD" id="cd06257">
    <property type="entry name" value="DnaJ"/>
    <property type="match status" value="1"/>
</dbReference>
<feature type="domain" description="J" evidence="2">
    <location>
        <begin position="2"/>
        <end position="64"/>
    </location>
</feature>